<dbReference type="PROSITE" id="PS00409">
    <property type="entry name" value="PROKAR_NTER_METHYL"/>
    <property type="match status" value="1"/>
</dbReference>
<dbReference type="AlphaFoldDB" id="A0A3R7FGG6"/>
<evidence type="ECO:0000313" key="5">
    <source>
        <dbReference type="Proteomes" id="UP000500755"/>
    </source>
</evidence>
<dbReference type="Proteomes" id="UP000216225">
    <property type="component" value="Unassembled WGS sequence"/>
</dbReference>
<name>A0A3R7FGG6_9BURK</name>
<gene>
    <name evidence="3" type="ORF">CE154_000735</name>
    <name evidence="2" type="ORF">HF896_03740</name>
</gene>
<accession>A0A3R7FGG6</accession>
<keyword evidence="1" id="KW-0812">Transmembrane</keyword>
<organism evidence="3 4">
    <name type="scientific">Alicycliphilus denitrificans</name>
    <dbReference type="NCBI Taxonomy" id="179636"/>
    <lineage>
        <taxon>Bacteria</taxon>
        <taxon>Pseudomonadati</taxon>
        <taxon>Pseudomonadota</taxon>
        <taxon>Betaproteobacteria</taxon>
        <taxon>Burkholderiales</taxon>
        <taxon>Comamonadaceae</taxon>
        <taxon>Alicycliphilus</taxon>
    </lineage>
</organism>
<sequence length="203" mass="22493">MTRPTPSRQRGFTLLELLIALAVTTAVVGLVFAGFGVIGRSQESSQQLVDRSERMLQVGQWLGRKFDTLRLLSHGQDGRFVLFFSGSAAGALWVSPLPERGDAGGLYVLRASPLRHDDGRVDLAIEALPYDGALMALDWARAEREILLPDVRTLQWYYQDGATGQWLQQWDAGRAGYPVRIRLALGDARGDWPELVFALARAQ</sequence>
<dbReference type="RefSeq" id="WP_013721364.1">
    <property type="nucleotide sequence ID" value="NZ_CP051298.1"/>
</dbReference>
<dbReference type="InterPro" id="IPR012902">
    <property type="entry name" value="N_methyl_site"/>
</dbReference>
<evidence type="ECO:0000313" key="4">
    <source>
        <dbReference type="Proteomes" id="UP000216225"/>
    </source>
</evidence>
<feature type="transmembrane region" description="Helical" evidence="1">
    <location>
        <begin position="12"/>
        <end position="38"/>
    </location>
</feature>
<reference evidence="2 5" key="2">
    <citation type="submission" date="2020-05" db="EMBL/GenBank/DDBJ databases">
        <title>Complete genome sequence of Alicycliphilus denitrificans DP3.</title>
        <authorList>
            <person name="Chen X."/>
        </authorList>
    </citation>
    <scope>NUCLEOTIDE SEQUENCE [LARGE SCALE GENOMIC DNA]</scope>
    <source>
        <strain evidence="2 5">DP3</strain>
    </source>
</reference>
<keyword evidence="1" id="KW-0472">Membrane</keyword>
<dbReference type="Proteomes" id="UP000500755">
    <property type="component" value="Chromosome"/>
</dbReference>
<dbReference type="EMBL" id="NKDB02000001">
    <property type="protein sequence ID" value="RKJ98335.1"/>
    <property type="molecule type" value="Genomic_DNA"/>
</dbReference>
<evidence type="ECO:0000313" key="2">
    <source>
        <dbReference type="EMBL" id="QKD42774.1"/>
    </source>
</evidence>
<keyword evidence="1" id="KW-1133">Transmembrane helix</keyword>
<evidence type="ECO:0000256" key="1">
    <source>
        <dbReference type="SAM" id="Phobius"/>
    </source>
</evidence>
<reference evidence="3 4" key="1">
    <citation type="submission" date="2018-09" db="EMBL/GenBank/DDBJ databases">
        <title>Genome comparison of Alicycliphilus sp. BQ1, a polyurethanolytic bacterium, with its closest phylogenetic relatives Alicycliphilus denitrificans BC and K601, unable to attack polyurethane.</title>
        <authorList>
            <person name="Loza-Tavera H."/>
            <person name="Lozano L."/>
            <person name="Cevallos M."/>
            <person name="Maya-Lucas O."/>
            <person name="Garcia-Mena J."/>
            <person name="Hernandez J."/>
        </authorList>
    </citation>
    <scope>NUCLEOTIDE SEQUENCE [LARGE SCALE GENOMIC DNA]</scope>
    <source>
        <strain evidence="3 4">BQ1</strain>
    </source>
</reference>
<dbReference type="EMBL" id="CP051298">
    <property type="protein sequence ID" value="QKD42774.1"/>
    <property type="molecule type" value="Genomic_DNA"/>
</dbReference>
<dbReference type="Pfam" id="PF07963">
    <property type="entry name" value="N_methyl"/>
    <property type="match status" value="1"/>
</dbReference>
<protein>
    <submittedName>
        <fullName evidence="3">Prepilin-type N-terminal cleavage/methylation domain-containing protein</fullName>
    </submittedName>
</protein>
<evidence type="ECO:0000313" key="3">
    <source>
        <dbReference type="EMBL" id="RKJ98335.1"/>
    </source>
</evidence>
<dbReference type="NCBIfam" id="TIGR02532">
    <property type="entry name" value="IV_pilin_GFxxxE"/>
    <property type="match status" value="1"/>
</dbReference>
<proteinExistence type="predicted"/>